<dbReference type="Proteomes" id="UP000246078">
    <property type="component" value="Unassembled WGS sequence"/>
</dbReference>
<dbReference type="VEuPathDB" id="TriTrypDB:C4B63_10g154"/>
<protein>
    <submittedName>
        <fullName evidence="5">Putative RNA-binding protein</fullName>
    </submittedName>
</protein>
<dbReference type="VEuPathDB" id="TriTrypDB:C4B63_10g153"/>
<dbReference type="VEuPathDB" id="TriTrypDB:ECC02_007342"/>
<dbReference type="OrthoDB" id="266020at2759"/>
<dbReference type="VEuPathDB" id="TriTrypDB:TcG_02896"/>
<dbReference type="VEuPathDB" id="TriTrypDB:BCY84_15104"/>
<dbReference type="AlphaFoldDB" id="A0A2V2X286"/>
<dbReference type="VEuPathDB" id="TriTrypDB:C3747_47g281"/>
<dbReference type="VEuPathDB" id="TriTrypDB:TcCLB.503683.30"/>
<dbReference type="VEuPathDB" id="TriTrypDB:Tc_MARK_3103"/>
<dbReference type="PANTHER" id="PTHR48027">
    <property type="entry name" value="HETEROGENEOUS NUCLEAR RIBONUCLEOPROTEIN 87F-RELATED"/>
    <property type="match status" value="1"/>
</dbReference>
<dbReference type="InterPro" id="IPR012677">
    <property type="entry name" value="Nucleotide-bd_a/b_plait_sf"/>
</dbReference>
<evidence type="ECO:0000256" key="2">
    <source>
        <dbReference type="ARBA" id="ARBA00022884"/>
    </source>
</evidence>
<reference evidence="5 6" key="1">
    <citation type="journal article" date="2018" name="Microb. Genom.">
        <title>Expanding an expanded genome: long-read sequencing of Trypanosoma cruzi.</title>
        <authorList>
            <person name="Berna L."/>
            <person name="Rodriguez M."/>
            <person name="Chiribao M.L."/>
            <person name="Parodi-Talice A."/>
            <person name="Pita S."/>
            <person name="Rijo G."/>
            <person name="Alvarez-Valin F."/>
            <person name="Robello C."/>
        </authorList>
    </citation>
    <scope>NUCLEOTIDE SEQUENCE [LARGE SCALE GENOMIC DNA]</scope>
    <source>
        <strain evidence="5 6">TCC</strain>
    </source>
</reference>
<evidence type="ECO:0000256" key="1">
    <source>
        <dbReference type="ARBA" id="ARBA00022737"/>
    </source>
</evidence>
<dbReference type="SUPFAM" id="SSF54928">
    <property type="entry name" value="RNA-binding domain, RBD"/>
    <property type="match status" value="1"/>
</dbReference>
<organism evidence="5 6">
    <name type="scientific">Trypanosoma cruzi</name>
    <dbReference type="NCBI Taxonomy" id="5693"/>
    <lineage>
        <taxon>Eukaryota</taxon>
        <taxon>Discoba</taxon>
        <taxon>Euglenozoa</taxon>
        <taxon>Kinetoplastea</taxon>
        <taxon>Metakinetoplastina</taxon>
        <taxon>Trypanosomatida</taxon>
        <taxon>Trypanosomatidae</taxon>
        <taxon>Trypanosoma</taxon>
        <taxon>Schizotrypanum</taxon>
    </lineage>
</organism>
<dbReference type="VEuPathDB" id="TriTrypDB:TcCLB.509999.120"/>
<keyword evidence="1" id="KW-0677">Repeat</keyword>
<dbReference type="PROSITE" id="PS50102">
    <property type="entry name" value="RRM"/>
    <property type="match status" value="2"/>
</dbReference>
<dbReference type="InterPro" id="IPR035979">
    <property type="entry name" value="RBD_domain_sf"/>
</dbReference>
<dbReference type="SMR" id="A0A2V2X286"/>
<dbReference type="Pfam" id="PF00076">
    <property type="entry name" value="RRM_1"/>
    <property type="match status" value="2"/>
</dbReference>
<comment type="caution">
    <text evidence="5">The sequence shown here is derived from an EMBL/GenBank/DDBJ whole genome shotgun (WGS) entry which is preliminary data.</text>
</comment>
<feature type="domain" description="RRM" evidence="4">
    <location>
        <begin position="115"/>
        <end position="193"/>
    </location>
</feature>
<dbReference type="VEuPathDB" id="TriTrypDB:TCDM_04307"/>
<dbReference type="VEuPathDB" id="TriTrypDB:TcYC6_0083020"/>
<dbReference type="GO" id="GO:0003729">
    <property type="term" value="F:mRNA binding"/>
    <property type="evidence" value="ECO:0007669"/>
    <property type="project" value="UniProtKB-ARBA"/>
</dbReference>
<dbReference type="GO" id="GO:0005737">
    <property type="term" value="C:cytoplasm"/>
    <property type="evidence" value="ECO:0007669"/>
    <property type="project" value="UniProtKB-ARBA"/>
</dbReference>
<evidence type="ECO:0000259" key="4">
    <source>
        <dbReference type="PROSITE" id="PS50102"/>
    </source>
</evidence>
<dbReference type="VEuPathDB" id="TriTrypDB:TcBrA4_0128820"/>
<sequence length="477" mass="51106">MVEMFFSSHERMQVPDLLQNVKPIPVLPESVDGMSSNSPSTHAAIQEEEAMALASVTSEPCLVFDSEFLVEKLLLDEECSNCCDGNSADVHNDNTSRRDKLLLTRGFASDNQSRTNLFISNIPHKMEQRELENLFAPYGQILSAAVMRNIHTGKSLGTAFVRYASTEEAMSAIKGMSGKRIGGRAIAVQWAKKQHDYAPVGEARKKISKLFVRNIPLDINTVVLEDMFNMYGPVKSVSIHKDTAPDCEKNSERHIAFITFLADGAAERAAEAVHNTRPFPSCGKVPLMVKLAEDAPQRIHHGTGSKNSANALKTKQQLQGDMSAMSSGQEHFFDVPAVQQCFPTGTGTGAMVVAPTSYFSLLASGGFILPGSVPGAVMGSEAPYPWRTRVTWSQGTGVPFPFYNGGTAATAANPLAPSNACATPPSGSPVSCMNNGGFTSFPMYTTPFCSSTSPGLSGTQADSVAGSPLILPSSLRQ</sequence>
<evidence type="ECO:0000313" key="5">
    <source>
        <dbReference type="EMBL" id="PWV12844.1"/>
    </source>
</evidence>
<proteinExistence type="predicted"/>
<dbReference type="OMA" id="MFFSSHE"/>
<dbReference type="Gene3D" id="3.30.70.330">
    <property type="match status" value="2"/>
</dbReference>
<feature type="domain" description="RRM" evidence="4">
    <location>
        <begin position="208"/>
        <end position="294"/>
    </location>
</feature>
<keyword evidence="2 3" id="KW-0694">RNA-binding</keyword>
<dbReference type="CDD" id="cd00590">
    <property type="entry name" value="RRM_SF"/>
    <property type="match status" value="1"/>
</dbReference>
<dbReference type="InterPro" id="IPR052462">
    <property type="entry name" value="SLIRP/GR-RBP-like"/>
</dbReference>
<gene>
    <name evidence="5" type="ORF">C3747_47g281</name>
</gene>
<dbReference type="GO" id="GO:0010629">
    <property type="term" value="P:negative regulation of gene expression"/>
    <property type="evidence" value="ECO:0007669"/>
    <property type="project" value="UniProtKB-ARBA"/>
</dbReference>
<dbReference type="VEuPathDB" id="TriTrypDB:TcCL_NonESM06158"/>
<name>A0A2V2X286_TRYCR</name>
<evidence type="ECO:0000256" key="3">
    <source>
        <dbReference type="PROSITE-ProRule" id="PRU00176"/>
    </source>
</evidence>
<dbReference type="SMART" id="SM00360">
    <property type="entry name" value="RRM"/>
    <property type="match status" value="2"/>
</dbReference>
<dbReference type="InterPro" id="IPR000504">
    <property type="entry name" value="RRM_dom"/>
</dbReference>
<accession>A0A2V2X286</accession>
<dbReference type="VEuPathDB" id="TriTrypDB:TCSYLVIO_004303"/>
<dbReference type="VEuPathDB" id="TriTrypDB:TcCLB.503685.5"/>
<dbReference type="GO" id="GO:0009967">
    <property type="term" value="P:positive regulation of signal transduction"/>
    <property type="evidence" value="ECO:0007669"/>
    <property type="project" value="UniProtKB-ARBA"/>
</dbReference>
<dbReference type="FunFam" id="3.30.70.330:FF:000383">
    <property type="entry name" value="Sex lethal, isoform D"/>
    <property type="match status" value="1"/>
</dbReference>
<dbReference type="EMBL" id="PRFC01000047">
    <property type="protein sequence ID" value="PWV12844.1"/>
    <property type="molecule type" value="Genomic_DNA"/>
</dbReference>
<evidence type="ECO:0000313" key="6">
    <source>
        <dbReference type="Proteomes" id="UP000246078"/>
    </source>
</evidence>